<gene>
    <name evidence="2" type="ORF">METZ01_LOCUS233947</name>
</gene>
<feature type="domain" description="Acyl-CoA dehydrogenase/oxidase N-terminal" evidence="1">
    <location>
        <begin position="28"/>
        <end position="90"/>
    </location>
</feature>
<protein>
    <recommendedName>
        <fullName evidence="1">Acyl-CoA dehydrogenase/oxidase N-terminal domain-containing protein</fullName>
    </recommendedName>
</protein>
<proteinExistence type="predicted"/>
<dbReference type="AlphaFoldDB" id="A0A382H2S3"/>
<organism evidence="2">
    <name type="scientific">marine metagenome</name>
    <dbReference type="NCBI Taxonomy" id="408172"/>
    <lineage>
        <taxon>unclassified sequences</taxon>
        <taxon>metagenomes</taxon>
        <taxon>ecological metagenomes</taxon>
    </lineage>
</organism>
<evidence type="ECO:0000259" key="1">
    <source>
        <dbReference type="Pfam" id="PF02771"/>
    </source>
</evidence>
<dbReference type="EMBL" id="UINC01058619">
    <property type="protein sequence ID" value="SVB81093.1"/>
    <property type="molecule type" value="Genomic_DNA"/>
</dbReference>
<name>A0A382H2S3_9ZZZZ</name>
<reference evidence="2" key="1">
    <citation type="submission" date="2018-05" db="EMBL/GenBank/DDBJ databases">
        <authorList>
            <person name="Lanie J.A."/>
            <person name="Ng W.-L."/>
            <person name="Kazmierczak K.M."/>
            <person name="Andrzejewski T.M."/>
            <person name="Davidsen T.M."/>
            <person name="Wayne K.J."/>
            <person name="Tettelin H."/>
            <person name="Glass J.I."/>
            <person name="Rusch D."/>
            <person name="Podicherti R."/>
            <person name="Tsui H.-C.T."/>
            <person name="Winkler M.E."/>
        </authorList>
    </citation>
    <scope>NUCLEOTIDE SEQUENCE</scope>
</reference>
<dbReference type="GO" id="GO:0050660">
    <property type="term" value="F:flavin adenine dinucleotide binding"/>
    <property type="evidence" value="ECO:0007669"/>
    <property type="project" value="InterPro"/>
</dbReference>
<sequence length="91" mass="10185">MSSGKRKKKSTNIPTRKEIIQAAADLAPVLRERAQEAEDLRKMPDETIEDLKAAGIHKIFTPQRYGGYEMEWGTHVDVARELGKGCASTAW</sequence>
<dbReference type="InterPro" id="IPR013786">
    <property type="entry name" value="AcylCoA_DH/ox_N"/>
</dbReference>
<feature type="non-terminal residue" evidence="2">
    <location>
        <position position="91"/>
    </location>
</feature>
<dbReference type="InterPro" id="IPR037069">
    <property type="entry name" value="AcylCoA_DH/ox_N_sf"/>
</dbReference>
<dbReference type="InterPro" id="IPR009100">
    <property type="entry name" value="AcylCoA_DH/oxidase_NM_dom_sf"/>
</dbReference>
<evidence type="ECO:0000313" key="2">
    <source>
        <dbReference type="EMBL" id="SVB81093.1"/>
    </source>
</evidence>
<dbReference type="SUPFAM" id="SSF56645">
    <property type="entry name" value="Acyl-CoA dehydrogenase NM domain-like"/>
    <property type="match status" value="1"/>
</dbReference>
<accession>A0A382H2S3</accession>
<dbReference type="Pfam" id="PF02771">
    <property type="entry name" value="Acyl-CoA_dh_N"/>
    <property type="match status" value="1"/>
</dbReference>
<dbReference type="Gene3D" id="1.10.540.10">
    <property type="entry name" value="Acyl-CoA dehydrogenase/oxidase, N-terminal domain"/>
    <property type="match status" value="1"/>
</dbReference>
<dbReference type="GO" id="GO:0016627">
    <property type="term" value="F:oxidoreductase activity, acting on the CH-CH group of donors"/>
    <property type="evidence" value="ECO:0007669"/>
    <property type="project" value="InterPro"/>
</dbReference>